<accession>A0AC60QHU3</accession>
<reference evidence="1 2" key="1">
    <citation type="journal article" date="2020" name="Cell">
        <title>Large-Scale Comparative Analyses of Tick Genomes Elucidate Their Genetic Diversity and Vector Capacities.</title>
        <authorList>
            <consortium name="Tick Genome and Microbiome Consortium (TIGMIC)"/>
            <person name="Jia N."/>
            <person name="Wang J."/>
            <person name="Shi W."/>
            <person name="Du L."/>
            <person name="Sun Y."/>
            <person name="Zhan W."/>
            <person name="Jiang J.F."/>
            <person name="Wang Q."/>
            <person name="Zhang B."/>
            <person name="Ji P."/>
            <person name="Bell-Sakyi L."/>
            <person name="Cui X.M."/>
            <person name="Yuan T.T."/>
            <person name="Jiang B.G."/>
            <person name="Yang W.F."/>
            <person name="Lam T.T."/>
            <person name="Chang Q.C."/>
            <person name="Ding S.J."/>
            <person name="Wang X.J."/>
            <person name="Zhu J.G."/>
            <person name="Ruan X.D."/>
            <person name="Zhao L."/>
            <person name="Wei J.T."/>
            <person name="Ye R.Z."/>
            <person name="Que T.C."/>
            <person name="Du C.H."/>
            <person name="Zhou Y.H."/>
            <person name="Cheng J.X."/>
            <person name="Dai P.F."/>
            <person name="Guo W.B."/>
            <person name="Han X.H."/>
            <person name="Huang E.J."/>
            <person name="Li L.F."/>
            <person name="Wei W."/>
            <person name="Gao Y.C."/>
            <person name="Liu J.Z."/>
            <person name="Shao H.Z."/>
            <person name="Wang X."/>
            <person name="Wang C.C."/>
            <person name="Yang T.C."/>
            <person name="Huo Q.B."/>
            <person name="Li W."/>
            <person name="Chen H.Y."/>
            <person name="Chen S.E."/>
            <person name="Zhou L.G."/>
            <person name="Ni X.B."/>
            <person name="Tian J.H."/>
            <person name="Sheng Y."/>
            <person name="Liu T."/>
            <person name="Pan Y.S."/>
            <person name="Xia L.Y."/>
            <person name="Li J."/>
            <person name="Zhao F."/>
            <person name="Cao W.C."/>
        </authorList>
    </citation>
    <scope>NUCLEOTIDE SEQUENCE [LARGE SCALE GENOMIC DNA]</scope>
    <source>
        <strain evidence="1">Iper-2018</strain>
    </source>
</reference>
<organism evidence="1 2">
    <name type="scientific">Ixodes persulcatus</name>
    <name type="common">Taiga tick</name>
    <dbReference type="NCBI Taxonomy" id="34615"/>
    <lineage>
        <taxon>Eukaryota</taxon>
        <taxon>Metazoa</taxon>
        <taxon>Ecdysozoa</taxon>
        <taxon>Arthropoda</taxon>
        <taxon>Chelicerata</taxon>
        <taxon>Arachnida</taxon>
        <taxon>Acari</taxon>
        <taxon>Parasitiformes</taxon>
        <taxon>Ixodida</taxon>
        <taxon>Ixodoidea</taxon>
        <taxon>Ixodidae</taxon>
        <taxon>Ixodinae</taxon>
        <taxon>Ixodes</taxon>
    </lineage>
</organism>
<dbReference type="EMBL" id="JABSTQ010009150">
    <property type="protein sequence ID" value="KAG0432454.1"/>
    <property type="molecule type" value="Genomic_DNA"/>
</dbReference>
<evidence type="ECO:0000313" key="1">
    <source>
        <dbReference type="EMBL" id="KAG0432454.1"/>
    </source>
</evidence>
<protein>
    <submittedName>
        <fullName evidence="1">Uncharacterized protein</fullName>
    </submittedName>
</protein>
<evidence type="ECO:0000313" key="2">
    <source>
        <dbReference type="Proteomes" id="UP000805193"/>
    </source>
</evidence>
<proteinExistence type="predicted"/>
<sequence>MLSAVLLVVALTGVELPQGASASDVNKPQRCPNSGPETWYDDVKCVKYTCLNGLVGTSSCGKHSSKPLPKHCKYVKGTGRFPECCTKLMCYEIKKLKKCPVDGPEIWYDDVRCIKYSCVNGYVATSSCGRRLSRPLPKRCKYVKGTGRFPECCTKVMCSESRCITHKLQMKNNEERFDFDDRLCRMYLCNATSGHITRVRAFLIARKRVVTIPGIIGVHYSRRCRRFETTMDQLRALPVAVAAMVLCCELWAVQPAQGFSPQGVMKVRVLNGRCILRGKSIDEAYFTLKNGTCVRAACHAKDKLVRFTAFQDCPLAPTSPSCYYEDGVMATECCQMRTICAR</sequence>
<comment type="caution">
    <text evidence="1">The sequence shown here is derived from an EMBL/GenBank/DDBJ whole genome shotgun (WGS) entry which is preliminary data.</text>
</comment>
<gene>
    <name evidence="1" type="ORF">HPB47_020824</name>
</gene>
<dbReference type="Proteomes" id="UP000805193">
    <property type="component" value="Unassembled WGS sequence"/>
</dbReference>
<keyword evidence="2" id="KW-1185">Reference proteome</keyword>
<name>A0AC60QHU3_IXOPE</name>